<protein>
    <submittedName>
        <fullName evidence="2">Uncharacterized protein</fullName>
    </submittedName>
</protein>
<dbReference type="EMBL" id="FXAW01000002">
    <property type="protein sequence ID" value="SMG25373.1"/>
    <property type="molecule type" value="Genomic_DNA"/>
</dbReference>
<dbReference type="AlphaFoldDB" id="A0A1X7JCU1"/>
<dbReference type="OrthoDB" id="1467932at2"/>
<gene>
    <name evidence="2" type="ORF">SAMN05661096_01549</name>
</gene>
<keyword evidence="1" id="KW-0175">Coiled coil</keyword>
<accession>A0A1X7JCU1</accession>
<dbReference type="Gene3D" id="1.10.287.1490">
    <property type="match status" value="1"/>
</dbReference>
<keyword evidence="3" id="KW-1185">Reference proteome</keyword>
<reference evidence="3" key="1">
    <citation type="submission" date="2017-04" db="EMBL/GenBank/DDBJ databases">
        <authorList>
            <person name="Varghese N."/>
            <person name="Submissions S."/>
        </authorList>
    </citation>
    <scope>NUCLEOTIDE SEQUENCE [LARGE SCALE GENOMIC DNA]</scope>
    <source>
        <strain evidence="3">DSM 4125</strain>
    </source>
</reference>
<evidence type="ECO:0000313" key="2">
    <source>
        <dbReference type="EMBL" id="SMG25373.1"/>
    </source>
</evidence>
<sequence>MNQAATHNELNALERKVQLLLSEFQNAKNELNGLRAENEELKTALKQKDEKINNFQNQDKISKIVGSIGKSEAEASEMKGKIDDYIKEIDKCILHLTR</sequence>
<name>A0A1X7JCU1_9BACT</name>
<evidence type="ECO:0000256" key="1">
    <source>
        <dbReference type="SAM" id="Coils"/>
    </source>
</evidence>
<dbReference type="Proteomes" id="UP000193804">
    <property type="component" value="Unassembled WGS sequence"/>
</dbReference>
<evidence type="ECO:0000313" key="3">
    <source>
        <dbReference type="Proteomes" id="UP000193804"/>
    </source>
</evidence>
<proteinExistence type="predicted"/>
<feature type="coiled-coil region" evidence="1">
    <location>
        <begin position="3"/>
        <end position="58"/>
    </location>
</feature>
<dbReference type="STRING" id="1028.SAMN05661096_01549"/>
<dbReference type="RefSeq" id="WP_085516473.1">
    <property type="nucleotide sequence ID" value="NZ_FXAW01000002.1"/>
</dbReference>
<organism evidence="2 3">
    <name type="scientific">Marivirga sericea</name>
    <dbReference type="NCBI Taxonomy" id="1028"/>
    <lineage>
        <taxon>Bacteria</taxon>
        <taxon>Pseudomonadati</taxon>
        <taxon>Bacteroidota</taxon>
        <taxon>Cytophagia</taxon>
        <taxon>Cytophagales</taxon>
        <taxon>Marivirgaceae</taxon>
        <taxon>Marivirga</taxon>
    </lineage>
</organism>